<proteinExistence type="predicted"/>
<dbReference type="SUPFAM" id="SSF55347">
    <property type="entry name" value="Glyceraldehyde-3-phosphate dehydrogenase-like, C-terminal domain"/>
    <property type="match status" value="1"/>
</dbReference>
<dbReference type="Gene3D" id="3.40.50.720">
    <property type="entry name" value="NAD(P)-binding Rossmann-like Domain"/>
    <property type="match status" value="1"/>
</dbReference>
<dbReference type="EMBL" id="BBMS01000033">
    <property type="protein sequence ID" value="GAL27797.1"/>
    <property type="molecule type" value="Genomic_DNA"/>
</dbReference>
<evidence type="ECO:0000313" key="2">
    <source>
        <dbReference type="EMBL" id="GAL27797.1"/>
    </source>
</evidence>
<gene>
    <name evidence="2" type="ORF">JCM19239_1518</name>
</gene>
<reference evidence="3" key="1">
    <citation type="submission" date="2014-09" db="EMBL/GenBank/DDBJ databases">
        <title>Vibrio variabilis JCM 19239. (C206) whole genome shotgun sequence.</title>
        <authorList>
            <person name="Sawabe T."/>
            <person name="Meirelles P."/>
            <person name="Nakanishi M."/>
            <person name="Sayaka M."/>
            <person name="Hattori M."/>
            <person name="Ohkuma M."/>
        </authorList>
    </citation>
    <scope>NUCLEOTIDE SEQUENCE [LARGE SCALE GENOMIC DNA]</scope>
    <source>
        <strain evidence="3">JCM 19239</strain>
    </source>
</reference>
<dbReference type="InterPro" id="IPR036291">
    <property type="entry name" value="NAD(P)-bd_dom_sf"/>
</dbReference>
<dbReference type="Gene3D" id="3.30.360.10">
    <property type="entry name" value="Dihydrodipicolinate Reductase, domain 2"/>
    <property type="match status" value="1"/>
</dbReference>
<dbReference type="PANTHER" id="PTHR46368">
    <property type="match status" value="1"/>
</dbReference>
<keyword evidence="3" id="KW-1185">Reference proteome</keyword>
<accession>A0ABQ0JGB0</accession>
<dbReference type="SUPFAM" id="SSF51735">
    <property type="entry name" value="NAD(P)-binding Rossmann-fold domains"/>
    <property type="match status" value="1"/>
</dbReference>
<protein>
    <submittedName>
        <fullName evidence="2">Oxidoreductase</fullName>
    </submittedName>
</protein>
<reference evidence="3" key="2">
    <citation type="submission" date="2014-09" db="EMBL/GenBank/DDBJ databases">
        <authorList>
            <consortium name="NBRP consortium"/>
            <person name="Sawabe T."/>
            <person name="Meirelles P."/>
            <person name="Nakanishi M."/>
            <person name="Sayaka M."/>
            <person name="Hattori M."/>
            <person name="Ohkuma M."/>
        </authorList>
    </citation>
    <scope>NUCLEOTIDE SEQUENCE [LARGE SCALE GENOMIC DNA]</scope>
    <source>
        <strain evidence="3">JCM 19239</strain>
    </source>
</reference>
<name>A0ABQ0JGB0_9VIBR</name>
<dbReference type="Proteomes" id="UP000029223">
    <property type="component" value="Unassembled WGS sequence"/>
</dbReference>
<sequence>MTNLAIVGTGMMADIIAKSVSEIDTEITVYAVLSRDEKKAKEFGRRFSIPECRCYNDKESFFTDNNIDSVYIATPTSEKEKYLSYCIERNKHVLIEKPLPVSKNSIYLYELAKQDNLVIMDATHCVHNSIFDKLEYLIDSYVGDIENIEVKFCWPSEYSSKSTKMNRELEPLGAMGDLGWYTARLLIELTKGNFKKFSHVIQNDAGTIIESRITGYSGLTSFSLFSSYRGHTATQQAIISGSKGEIIINDFIMPYWGSFVYGDVQRYTDVIVRFGMKPYLDLKKERIYFSNSQHIEMINNFCNAINSDDYKSRAWSNFNKSISTAKFLNDSLNNSIKLKKY</sequence>
<evidence type="ECO:0000259" key="1">
    <source>
        <dbReference type="Pfam" id="PF01408"/>
    </source>
</evidence>
<organism evidence="2 3">
    <name type="scientific">Vibrio variabilis</name>
    <dbReference type="NCBI Taxonomy" id="990271"/>
    <lineage>
        <taxon>Bacteria</taxon>
        <taxon>Pseudomonadati</taxon>
        <taxon>Pseudomonadota</taxon>
        <taxon>Gammaproteobacteria</taxon>
        <taxon>Vibrionales</taxon>
        <taxon>Vibrionaceae</taxon>
        <taxon>Vibrio</taxon>
    </lineage>
</organism>
<dbReference type="Pfam" id="PF01408">
    <property type="entry name" value="GFO_IDH_MocA"/>
    <property type="match status" value="1"/>
</dbReference>
<dbReference type="PANTHER" id="PTHR46368:SF4">
    <property type="entry name" value="OS10G0403700 PROTEIN"/>
    <property type="match status" value="1"/>
</dbReference>
<evidence type="ECO:0000313" key="3">
    <source>
        <dbReference type="Proteomes" id="UP000029223"/>
    </source>
</evidence>
<feature type="domain" description="Gfo/Idh/MocA-like oxidoreductase N-terminal" evidence="1">
    <location>
        <begin position="3"/>
        <end position="117"/>
    </location>
</feature>
<comment type="caution">
    <text evidence="2">The sequence shown here is derived from an EMBL/GenBank/DDBJ whole genome shotgun (WGS) entry which is preliminary data.</text>
</comment>
<dbReference type="InterPro" id="IPR000683">
    <property type="entry name" value="Gfo/Idh/MocA-like_OxRdtase_N"/>
</dbReference>